<evidence type="ECO:0000313" key="2">
    <source>
        <dbReference type="Proteomes" id="UP000219167"/>
    </source>
</evidence>
<sequence length="153" mass="16748">MPHRRSLILDAYLARLSAIPEFSAPNKVARGRYAPIPQEFLPALTLTWAEGSETASVRPCSGSNGEDGYDRQLPLSIIVHLRDADADREFDRICVLIEQVMGRAIVIDQVIETTLRSSRLYVDPRTGLPLGAGALNYAVSYKTLAADPTIPAL</sequence>
<organism evidence="1 2">
    <name type="scientific">Rhizobium subbaraonis</name>
    <dbReference type="NCBI Taxonomy" id="908946"/>
    <lineage>
        <taxon>Bacteria</taxon>
        <taxon>Pseudomonadati</taxon>
        <taxon>Pseudomonadota</taxon>
        <taxon>Alphaproteobacteria</taxon>
        <taxon>Hyphomicrobiales</taxon>
        <taxon>Rhizobiaceae</taxon>
        <taxon>Rhizobium/Agrobacterium group</taxon>
        <taxon>Rhizobium</taxon>
    </lineage>
</organism>
<dbReference type="OrthoDB" id="8420085at2"/>
<name>A0A285UAN8_9HYPH</name>
<dbReference type="Proteomes" id="UP000219167">
    <property type="component" value="Unassembled WGS sequence"/>
</dbReference>
<dbReference type="AlphaFoldDB" id="A0A285UAN8"/>
<accession>A0A285UAN8</accession>
<reference evidence="1 2" key="1">
    <citation type="submission" date="2017-08" db="EMBL/GenBank/DDBJ databases">
        <authorList>
            <person name="de Groot N.N."/>
        </authorList>
    </citation>
    <scope>NUCLEOTIDE SEQUENCE [LARGE SCALE GENOMIC DNA]</scope>
    <source>
        <strain evidence="1 2">JC85</strain>
    </source>
</reference>
<protein>
    <recommendedName>
        <fullName evidence="3">Tail completion protein R (GpR)</fullName>
    </recommendedName>
</protein>
<evidence type="ECO:0008006" key="3">
    <source>
        <dbReference type="Google" id="ProtNLM"/>
    </source>
</evidence>
<dbReference type="EMBL" id="OBQD01000005">
    <property type="protein sequence ID" value="SOC38985.1"/>
    <property type="molecule type" value="Genomic_DNA"/>
</dbReference>
<keyword evidence="2" id="KW-1185">Reference proteome</keyword>
<gene>
    <name evidence="1" type="ORF">SAMN05892877_105362</name>
</gene>
<evidence type="ECO:0000313" key="1">
    <source>
        <dbReference type="EMBL" id="SOC38985.1"/>
    </source>
</evidence>
<proteinExistence type="predicted"/>
<dbReference type="RefSeq" id="WP_097138714.1">
    <property type="nucleotide sequence ID" value="NZ_OBQD01000005.1"/>
</dbReference>